<dbReference type="SMART" id="SM00441">
    <property type="entry name" value="FF"/>
    <property type="match status" value="4"/>
</dbReference>
<dbReference type="RefSeq" id="XP_009543761.1">
    <property type="nucleotide sequence ID" value="XM_009545466.1"/>
</dbReference>
<evidence type="ECO:0000259" key="4">
    <source>
        <dbReference type="PROSITE" id="PS50020"/>
    </source>
</evidence>
<dbReference type="PROSITE" id="PS01159">
    <property type="entry name" value="WW_DOMAIN_1"/>
    <property type="match status" value="1"/>
</dbReference>
<evidence type="ECO:0000313" key="7">
    <source>
        <dbReference type="Proteomes" id="UP000030671"/>
    </source>
</evidence>
<dbReference type="OrthoDB" id="410044at2759"/>
<dbReference type="KEGG" id="hir:HETIRDRAFT_381379"/>
<dbReference type="EMBL" id="KI925456">
    <property type="protein sequence ID" value="ETW84043.1"/>
    <property type="molecule type" value="Genomic_DNA"/>
</dbReference>
<keyword evidence="7" id="KW-1185">Reference proteome</keyword>
<keyword evidence="1" id="KW-0677">Repeat</keyword>
<sequence length="725" mass="83362">MSAPPFVPSIPPPLPPVWTEHVGPNGTVYYHNAQTKESTYIRPLPTFPIAQQAPPLPPKKKEKPAVKTPVPGTDWLRVTTNQGNIFYTHKIKKESLWTVPEEIQDAVKALEAKEQEDKLQQERGKLEESARRVQLEREQEIARVKAEVEGAVKRKAELDVPVDEVVVSKKARVDDDDDEADDDDDDDSEEEEWQKEAAAQLAAEAEEEKKLREEEEKRAREEEEEAKSRESKLQLNMPERVDLSVEEGKALFKTLLREKDVNPLHPWDTSLPLFISDPRYVLLPSVAARREAFDEYCRDRARELRRSQVKREKEDPKQEFERLLNEEVTSTRTSWTDFRRKWKKDRRFYGWGRDDREREKRFREFLKTLGEKKRAAAQKAEADFFTLLRESGAVKEGTVWKDVKRHITSDPRYDAVGSSSLREELFNTFLKAHSLGATPPDATQQDSDGGALDGNVPDKGRQRQERMERAVKEREEKIKAERGRVEASIHQSRMGLTKEEGELEFRTLLTDAIRDPQATWDAALPQLRTDPRFNYSPLPVNHQLHLFHTHVGQLRAKHLSNLHALFESHAPLLSMSFSALPLPQLLSSMPVTKLGFDISGLEEEFDKWQRQRTHDARMAFDEMLHENSFVEFWGRLGKIGGEGVEGGVKRDDMGLEDEGEAGGGNVDMKTLAKNVDIGDVEKVLKNDKRYINFEHVPEQRERWLREYLSQLSAPKLSVHLADSSV</sequence>
<dbReference type="GeneID" id="20672068"/>
<gene>
    <name evidence="6" type="ORF">HETIRDRAFT_381379</name>
</gene>
<dbReference type="Pfam" id="PF01846">
    <property type="entry name" value="FF"/>
    <property type="match status" value="4"/>
</dbReference>
<dbReference type="Proteomes" id="UP000030671">
    <property type="component" value="Unassembled WGS sequence"/>
</dbReference>
<name>W4KE04_HETIT</name>
<feature type="compositionally biased region" description="Acidic residues" evidence="3">
    <location>
        <begin position="174"/>
        <end position="193"/>
    </location>
</feature>
<feature type="domain" description="WW" evidence="4">
    <location>
        <begin position="12"/>
        <end position="45"/>
    </location>
</feature>
<dbReference type="GO" id="GO:0070063">
    <property type="term" value="F:RNA polymerase binding"/>
    <property type="evidence" value="ECO:0007669"/>
    <property type="project" value="InterPro"/>
</dbReference>
<dbReference type="Gene3D" id="1.10.10.440">
    <property type="entry name" value="FF domain"/>
    <property type="match status" value="5"/>
</dbReference>
<dbReference type="SUPFAM" id="SSF51045">
    <property type="entry name" value="WW domain"/>
    <property type="match status" value="2"/>
</dbReference>
<proteinExistence type="predicted"/>
<feature type="coiled-coil region" evidence="2">
    <location>
        <begin position="109"/>
        <end position="139"/>
    </location>
</feature>
<dbReference type="STRING" id="747525.W4KE04"/>
<keyword evidence="2" id="KW-0175">Coiled coil</keyword>
<dbReference type="GO" id="GO:0003712">
    <property type="term" value="F:transcription coregulator activity"/>
    <property type="evidence" value="ECO:0007669"/>
    <property type="project" value="TreeGrafter"/>
</dbReference>
<dbReference type="GO" id="GO:0005634">
    <property type="term" value="C:nucleus"/>
    <property type="evidence" value="ECO:0007669"/>
    <property type="project" value="TreeGrafter"/>
</dbReference>
<feature type="region of interest" description="Disordered" evidence="3">
    <location>
        <begin position="436"/>
        <end position="495"/>
    </location>
</feature>
<dbReference type="Pfam" id="PF00397">
    <property type="entry name" value="WW"/>
    <property type="match status" value="1"/>
</dbReference>
<evidence type="ECO:0000259" key="5">
    <source>
        <dbReference type="PROSITE" id="PS51676"/>
    </source>
</evidence>
<organism evidence="6 7">
    <name type="scientific">Heterobasidion irregulare (strain TC 32-1)</name>
    <dbReference type="NCBI Taxonomy" id="747525"/>
    <lineage>
        <taxon>Eukaryota</taxon>
        <taxon>Fungi</taxon>
        <taxon>Dikarya</taxon>
        <taxon>Basidiomycota</taxon>
        <taxon>Agaricomycotina</taxon>
        <taxon>Agaricomycetes</taxon>
        <taxon>Russulales</taxon>
        <taxon>Bondarzewiaceae</taxon>
        <taxon>Heterobasidion</taxon>
        <taxon>Heterobasidion annosum species complex</taxon>
    </lineage>
</organism>
<dbReference type="InParanoid" id="W4KE04"/>
<feature type="domain" description="FF" evidence="5">
    <location>
        <begin position="374"/>
        <end position="432"/>
    </location>
</feature>
<reference evidence="6 7" key="1">
    <citation type="journal article" date="2012" name="New Phytol.">
        <title>Insight into trade-off between wood decay and parasitism from the genome of a fungal forest pathogen.</title>
        <authorList>
            <person name="Olson A."/>
            <person name="Aerts A."/>
            <person name="Asiegbu F."/>
            <person name="Belbahri L."/>
            <person name="Bouzid O."/>
            <person name="Broberg A."/>
            <person name="Canback B."/>
            <person name="Coutinho P.M."/>
            <person name="Cullen D."/>
            <person name="Dalman K."/>
            <person name="Deflorio G."/>
            <person name="van Diepen L.T."/>
            <person name="Dunand C."/>
            <person name="Duplessis S."/>
            <person name="Durling M."/>
            <person name="Gonthier P."/>
            <person name="Grimwood J."/>
            <person name="Fossdal C.G."/>
            <person name="Hansson D."/>
            <person name="Henrissat B."/>
            <person name="Hietala A."/>
            <person name="Himmelstrand K."/>
            <person name="Hoffmeister D."/>
            <person name="Hogberg N."/>
            <person name="James T.Y."/>
            <person name="Karlsson M."/>
            <person name="Kohler A."/>
            <person name="Kues U."/>
            <person name="Lee Y.H."/>
            <person name="Lin Y.C."/>
            <person name="Lind M."/>
            <person name="Lindquist E."/>
            <person name="Lombard V."/>
            <person name="Lucas S."/>
            <person name="Lunden K."/>
            <person name="Morin E."/>
            <person name="Murat C."/>
            <person name="Park J."/>
            <person name="Raffaello T."/>
            <person name="Rouze P."/>
            <person name="Salamov A."/>
            <person name="Schmutz J."/>
            <person name="Solheim H."/>
            <person name="Stahlberg J."/>
            <person name="Velez H."/>
            <person name="de Vries R.P."/>
            <person name="Wiebenga A."/>
            <person name="Woodward S."/>
            <person name="Yakovlev I."/>
            <person name="Garbelotto M."/>
            <person name="Martin F."/>
            <person name="Grigoriev I.V."/>
            <person name="Stenlid J."/>
        </authorList>
    </citation>
    <scope>NUCLEOTIDE SEQUENCE [LARGE SCALE GENOMIC DNA]</scope>
    <source>
        <strain evidence="6 7">TC 32-1</strain>
    </source>
</reference>
<dbReference type="FunFam" id="1.10.10.440:FF:000044">
    <property type="entry name" value="Transcription elongation regulator 1"/>
    <property type="match status" value="1"/>
</dbReference>
<dbReference type="eggNOG" id="KOG0155">
    <property type="taxonomic scope" value="Eukaryota"/>
</dbReference>
<dbReference type="CDD" id="cd00201">
    <property type="entry name" value="WW"/>
    <property type="match status" value="1"/>
</dbReference>
<evidence type="ECO:0000256" key="3">
    <source>
        <dbReference type="SAM" id="MobiDB-lite"/>
    </source>
</evidence>
<dbReference type="InterPro" id="IPR036020">
    <property type="entry name" value="WW_dom_sf"/>
</dbReference>
<accession>W4KE04</accession>
<feature type="compositionally biased region" description="Basic and acidic residues" evidence="3">
    <location>
        <begin position="456"/>
        <end position="487"/>
    </location>
</feature>
<dbReference type="HOGENOM" id="CLU_013872_0_0_1"/>
<dbReference type="InterPro" id="IPR036517">
    <property type="entry name" value="FF_domain_sf"/>
</dbReference>
<dbReference type="AlphaFoldDB" id="W4KE04"/>
<dbReference type="PROSITE" id="PS50020">
    <property type="entry name" value="WW_DOMAIN_2"/>
    <property type="match status" value="2"/>
</dbReference>
<dbReference type="PANTHER" id="PTHR15377">
    <property type="entry name" value="TRANSCRIPTION ELONGATION REGULATOR 1"/>
    <property type="match status" value="1"/>
</dbReference>
<dbReference type="InterPro" id="IPR001202">
    <property type="entry name" value="WW_dom"/>
</dbReference>
<dbReference type="InterPro" id="IPR002713">
    <property type="entry name" value="FF_domain"/>
</dbReference>
<evidence type="ECO:0000313" key="6">
    <source>
        <dbReference type="EMBL" id="ETW84043.1"/>
    </source>
</evidence>
<dbReference type="PANTHER" id="PTHR15377:SF3">
    <property type="entry name" value="WW DOMAIN-CONTAINING PROTEIN"/>
    <property type="match status" value="1"/>
</dbReference>
<protein>
    <recommendedName>
        <fullName evidence="8">WW domain-containing protein</fullName>
    </recommendedName>
</protein>
<feature type="region of interest" description="Disordered" evidence="3">
    <location>
        <begin position="165"/>
        <end position="240"/>
    </location>
</feature>
<feature type="compositionally biased region" description="Basic and acidic residues" evidence="3">
    <location>
        <begin position="207"/>
        <end position="232"/>
    </location>
</feature>
<feature type="region of interest" description="Disordered" evidence="3">
    <location>
        <begin position="48"/>
        <end position="72"/>
    </location>
</feature>
<dbReference type="PROSITE" id="PS51676">
    <property type="entry name" value="FF"/>
    <property type="match status" value="2"/>
</dbReference>
<dbReference type="SUPFAM" id="SSF81698">
    <property type="entry name" value="FF domain"/>
    <property type="match status" value="4"/>
</dbReference>
<feature type="domain" description="FF" evidence="5">
    <location>
        <begin position="313"/>
        <end position="368"/>
    </location>
</feature>
<feature type="domain" description="WW" evidence="4">
    <location>
        <begin position="75"/>
        <end position="102"/>
    </location>
</feature>
<dbReference type="Gene3D" id="2.20.70.10">
    <property type="match status" value="2"/>
</dbReference>
<dbReference type="InterPro" id="IPR045148">
    <property type="entry name" value="TCRG1-like"/>
</dbReference>
<evidence type="ECO:0000256" key="1">
    <source>
        <dbReference type="ARBA" id="ARBA00022737"/>
    </source>
</evidence>
<evidence type="ECO:0000256" key="2">
    <source>
        <dbReference type="SAM" id="Coils"/>
    </source>
</evidence>
<dbReference type="SMART" id="SM00456">
    <property type="entry name" value="WW"/>
    <property type="match status" value="2"/>
</dbReference>
<evidence type="ECO:0008006" key="8">
    <source>
        <dbReference type="Google" id="ProtNLM"/>
    </source>
</evidence>